<feature type="transmembrane region" description="Helical" evidence="6">
    <location>
        <begin position="171"/>
        <end position="190"/>
    </location>
</feature>
<feature type="transmembrane region" description="Helical" evidence="6">
    <location>
        <begin position="64"/>
        <end position="83"/>
    </location>
</feature>
<dbReference type="GO" id="GO:0005886">
    <property type="term" value="C:plasma membrane"/>
    <property type="evidence" value="ECO:0007669"/>
    <property type="project" value="UniProtKB-SubCell"/>
</dbReference>
<keyword evidence="8" id="KW-1185">Reference proteome</keyword>
<reference evidence="8" key="1">
    <citation type="submission" date="2016-11" db="EMBL/GenBank/DDBJ databases">
        <authorList>
            <person name="Varghese N."/>
            <person name="Submissions S."/>
        </authorList>
    </citation>
    <scope>NUCLEOTIDE SEQUENCE [LARGE SCALE GENOMIC DNA]</scope>
    <source>
        <strain evidence="8">DSM 6637</strain>
    </source>
</reference>
<dbReference type="GO" id="GO:0015658">
    <property type="term" value="F:branched-chain amino acid transmembrane transporter activity"/>
    <property type="evidence" value="ECO:0007669"/>
    <property type="project" value="InterPro"/>
</dbReference>
<dbReference type="Proteomes" id="UP000184444">
    <property type="component" value="Unassembled WGS sequence"/>
</dbReference>
<dbReference type="CDD" id="cd06581">
    <property type="entry name" value="TM_PBP1_LivM_like"/>
    <property type="match status" value="1"/>
</dbReference>
<feature type="transmembrane region" description="Helical" evidence="6">
    <location>
        <begin position="89"/>
        <end position="108"/>
    </location>
</feature>
<keyword evidence="4 6" id="KW-1133">Transmembrane helix</keyword>
<comment type="subcellular location">
    <subcellularLocation>
        <location evidence="1">Cell membrane</location>
        <topology evidence="1">Multi-pass membrane protein</topology>
    </subcellularLocation>
</comment>
<feature type="transmembrane region" description="Helical" evidence="6">
    <location>
        <begin position="115"/>
        <end position="135"/>
    </location>
</feature>
<dbReference type="InterPro" id="IPR001851">
    <property type="entry name" value="ABC_transp_permease"/>
</dbReference>
<keyword evidence="5 6" id="KW-0472">Membrane</keyword>
<feature type="transmembrane region" description="Helical" evidence="6">
    <location>
        <begin position="220"/>
        <end position="242"/>
    </location>
</feature>
<evidence type="ECO:0000256" key="5">
    <source>
        <dbReference type="ARBA" id="ARBA00023136"/>
    </source>
</evidence>
<feature type="transmembrane region" description="Helical" evidence="6">
    <location>
        <begin position="295"/>
        <end position="314"/>
    </location>
</feature>
<evidence type="ECO:0000256" key="6">
    <source>
        <dbReference type="SAM" id="Phobius"/>
    </source>
</evidence>
<evidence type="ECO:0000313" key="8">
    <source>
        <dbReference type="Proteomes" id="UP000184444"/>
    </source>
</evidence>
<dbReference type="STRING" id="53463.SAMN05444389_11159"/>
<evidence type="ECO:0000256" key="1">
    <source>
        <dbReference type="ARBA" id="ARBA00004651"/>
    </source>
</evidence>
<dbReference type="RefSeq" id="WP_084732171.1">
    <property type="nucleotide sequence ID" value="NZ_FRCK01000011.1"/>
</dbReference>
<dbReference type="PANTHER" id="PTHR30482">
    <property type="entry name" value="HIGH-AFFINITY BRANCHED-CHAIN AMINO ACID TRANSPORT SYSTEM PERMEASE"/>
    <property type="match status" value="1"/>
</dbReference>
<evidence type="ECO:0000313" key="7">
    <source>
        <dbReference type="EMBL" id="SHM50541.1"/>
    </source>
</evidence>
<name>A0A1M7JC95_9RHOB</name>
<feature type="transmembrane region" description="Helical" evidence="6">
    <location>
        <begin position="254"/>
        <end position="283"/>
    </location>
</feature>
<feature type="transmembrane region" description="Helical" evidence="6">
    <location>
        <begin position="9"/>
        <end position="26"/>
    </location>
</feature>
<dbReference type="PANTHER" id="PTHR30482:SF10">
    <property type="entry name" value="HIGH-AFFINITY BRANCHED-CHAIN AMINO ACID TRANSPORT PROTEIN BRAE"/>
    <property type="match status" value="1"/>
</dbReference>
<organism evidence="7 8">
    <name type="scientific">Paracoccus solventivorans</name>
    <dbReference type="NCBI Taxonomy" id="53463"/>
    <lineage>
        <taxon>Bacteria</taxon>
        <taxon>Pseudomonadati</taxon>
        <taxon>Pseudomonadota</taxon>
        <taxon>Alphaproteobacteria</taxon>
        <taxon>Rhodobacterales</taxon>
        <taxon>Paracoccaceae</taxon>
        <taxon>Paracoccus</taxon>
    </lineage>
</organism>
<dbReference type="AlphaFoldDB" id="A0A1M7JC95"/>
<accession>A0A1M7JC95</accession>
<protein>
    <submittedName>
        <fullName evidence="7">Amino acid/amide ABC transporter membrane protein 2, HAAT family</fullName>
    </submittedName>
</protein>
<dbReference type="Pfam" id="PF02653">
    <property type="entry name" value="BPD_transp_2"/>
    <property type="match status" value="1"/>
</dbReference>
<proteinExistence type="predicted"/>
<keyword evidence="2" id="KW-1003">Cell membrane</keyword>
<feature type="transmembrane region" description="Helical" evidence="6">
    <location>
        <begin position="32"/>
        <end position="52"/>
    </location>
</feature>
<evidence type="ECO:0000256" key="4">
    <source>
        <dbReference type="ARBA" id="ARBA00022989"/>
    </source>
</evidence>
<evidence type="ECO:0000256" key="3">
    <source>
        <dbReference type="ARBA" id="ARBA00022692"/>
    </source>
</evidence>
<dbReference type="EMBL" id="FRCK01000011">
    <property type="protein sequence ID" value="SHM50541.1"/>
    <property type="molecule type" value="Genomic_DNA"/>
</dbReference>
<dbReference type="OrthoDB" id="9810505at2"/>
<dbReference type="InterPro" id="IPR043428">
    <property type="entry name" value="LivM-like"/>
</dbReference>
<evidence type="ECO:0000256" key="2">
    <source>
        <dbReference type="ARBA" id="ARBA00022475"/>
    </source>
</evidence>
<keyword evidence="3 6" id="KW-0812">Transmembrane</keyword>
<gene>
    <name evidence="7" type="ORF">SAMN05444389_11159</name>
</gene>
<sequence length="332" mass="35681">MFRPFTPQALLGMTAALAAMLLLPLLSTDPYLMHVMVLVMIFGIFASAWNLVTGFAGLKTFGHHAFFGLGAYGSALMSIHLGLSPWLTLWLGGLLAGAAGLLIGTPILRIRSMPHVAIVTLGFAEIVRICIANLSGLTRGEMGLWGIPQFQGFTLPIVGKVSFTPADKVSFYYLALALTVLTLFVIVRLMRSKTGLAMLAMRDGEDAAESLGVNLTRLKLMVFGLSAFIVGIAGGFYAHYLSILTPQSAVGVDLMISIIAMVLVGGLGTFSGPLAGALVLTVLIEALRDLENYRLLGYGLLIVLIVMFLPRGIVTLRERLTFRQQEQADHGR</sequence>